<comment type="caution">
    <text evidence="17">The sequence shown here is derived from an EMBL/GenBank/DDBJ whole genome shotgun (WGS) entry which is preliminary data.</text>
</comment>
<feature type="domain" description="Glucose-methanol-choline oxidoreductase C-terminal" evidence="16">
    <location>
        <begin position="567"/>
        <end position="697"/>
    </location>
</feature>
<comment type="similarity">
    <text evidence="4 12">Belongs to the GMC oxidoreductase family.</text>
</comment>
<dbReference type="EMBL" id="MCGE01000014">
    <property type="protein sequence ID" value="ORZ14714.1"/>
    <property type="molecule type" value="Genomic_DNA"/>
</dbReference>
<dbReference type="OrthoDB" id="9974421at2759"/>
<evidence type="ECO:0000259" key="15">
    <source>
        <dbReference type="Pfam" id="PF00732"/>
    </source>
</evidence>
<evidence type="ECO:0000256" key="4">
    <source>
        <dbReference type="ARBA" id="ARBA00010790"/>
    </source>
</evidence>
<comment type="catalytic activity">
    <reaction evidence="1 12">
        <text>a long-chain primary fatty alcohol + O2 = a long-chain fatty aldehyde + H2O2</text>
        <dbReference type="Rhea" id="RHEA:22756"/>
        <dbReference type="ChEBI" id="CHEBI:15379"/>
        <dbReference type="ChEBI" id="CHEBI:16240"/>
        <dbReference type="ChEBI" id="CHEBI:17176"/>
        <dbReference type="ChEBI" id="CHEBI:77396"/>
        <dbReference type="EC" id="1.1.3.20"/>
    </reaction>
</comment>
<dbReference type="InterPro" id="IPR000172">
    <property type="entry name" value="GMC_OxRdtase_N"/>
</dbReference>
<feature type="domain" description="Glucose-methanol-choline oxidoreductase N-terminal" evidence="15">
    <location>
        <begin position="239"/>
        <end position="469"/>
    </location>
</feature>
<dbReference type="Pfam" id="PF00732">
    <property type="entry name" value="GMC_oxred_N"/>
    <property type="match status" value="1"/>
</dbReference>
<dbReference type="GO" id="GO:0050660">
    <property type="term" value="F:flavin adenine dinucleotide binding"/>
    <property type="evidence" value="ECO:0007669"/>
    <property type="project" value="InterPro"/>
</dbReference>
<evidence type="ECO:0000259" key="16">
    <source>
        <dbReference type="Pfam" id="PF05199"/>
    </source>
</evidence>
<evidence type="ECO:0000256" key="2">
    <source>
        <dbReference type="ARBA" id="ARBA00003842"/>
    </source>
</evidence>
<comment type="subcellular location">
    <subcellularLocation>
        <location evidence="3">Membrane</location>
    </subcellularLocation>
</comment>
<comment type="function">
    <text evidence="2">Long-chain fatty alcohol oxidase involved in the omega-oxidation pathway of lipid degradation.</text>
</comment>
<dbReference type="Proteomes" id="UP000193560">
    <property type="component" value="Unassembled WGS sequence"/>
</dbReference>
<name>A0A1X2IE14_9FUNG</name>
<evidence type="ECO:0000256" key="5">
    <source>
        <dbReference type="ARBA" id="ARBA00013125"/>
    </source>
</evidence>
<protein>
    <recommendedName>
        <fullName evidence="5 12">Long-chain-alcohol oxidase</fullName>
        <ecNumber evidence="5 12">1.1.3.20</ecNumber>
    </recommendedName>
</protein>
<feature type="compositionally biased region" description="Polar residues" evidence="14">
    <location>
        <begin position="46"/>
        <end position="57"/>
    </location>
</feature>
<keyword evidence="11" id="KW-0472">Membrane</keyword>
<evidence type="ECO:0000313" key="18">
    <source>
        <dbReference type="Proteomes" id="UP000193560"/>
    </source>
</evidence>
<dbReference type="SUPFAM" id="SSF51905">
    <property type="entry name" value="FAD/NAD(P)-binding domain"/>
    <property type="match status" value="1"/>
</dbReference>
<evidence type="ECO:0000256" key="6">
    <source>
        <dbReference type="ARBA" id="ARBA00022630"/>
    </source>
</evidence>
<dbReference type="GO" id="GO:0046577">
    <property type="term" value="F:long-chain-alcohol oxidase activity"/>
    <property type="evidence" value="ECO:0007669"/>
    <property type="project" value="UniProtKB-EC"/>
</dbReference>
<evidence type="ECO:0000256" key="3">
    <source>
        <dbReference type="ARBA" id="ARBA00004370"/>
    </source>
</evidence>
<dbReference type="AlphaFoldDB" id="A0A1X2IE14"/>
<dbReference type="GO" id="GO:0016020">
    <property type="term" value="C:membrane"/>
    <property type="evidence" value="ECO:0007669"/>
    <property type="project" value="UniProtKB-SubCell"/>
</dbReference>
<evidence type="ECO:0000256" key="8">
    <source>
        <dbReference type="ARBA" id="ARBA00022827"/>
    </source>
</evidence>
<dbReference type="InterPro" id="IPR012400">
    <property type="entry name" value="Long_Oxdase"/>
</dbReference>
<feature type="region of interest" description="Disordered" evidence="14">
    <location>
        <begin position="46"/>
        <end position="66"/>
    </location>
</feature>
<evidence type="ECO:0000256" key="11">
    <source>
        <dbReference type="ARBA" id="ARBA00023136"/>
    </source>
</evidence>
<evidence type="ECO:0000313" key="17">
    <source>
        <dbReference type="EMBL" id="ORZ14714.1"/>
    </source>
</evidence>
<dbReference type="Pfam" id="PF05199">
    <property type="entry name" value="GMC_oxred_C"/>
    <property type="match status" value="1"/>
</dbReference>
<feature type="active site" description="Proton acceptor" evidence="13">
    <location>
        <position position="645"/>
    </location>
</feature>
<dbReference type="PANTHER" id="PTHR46056">
    <property type="entry name" value="LONG-CHAIN-ALCOHOL OXIDASE"/>
    <property type="match status" value="1"/>
</dbReference>
<dbReference type="EC" id="1.1.3.20" evidence="5 12"/>
<organism evidence="17 18">
    <name type="scientific">Absidia repens</name>
    <dbReference type="NCBI Taxonomy" id="90262"/>
    <lineage>
        <taxon>Eukaryota</taxon>
        <taxon>Fungi</taxon>
        <taxon>Fungi incertae sedis</taxon>
        <taxon>Mucoromycota</taxon>
        <taxon>Mucoromycotina</taxon>
        <taxon>Mucoromycetes</taxon>
        <taxon>Mucorales</taxon>
        <taxon>Cunninghamellaceae</taxon>
        <taxon>Absidia</taxon>
    </lineage>
</organism>
<dbReference type="PIRSF" id="PIRSF028937">
    <property type="entry name" value="Lg_Ch_AO"/>
    <property type="match status" value="1"/>
</dbReference>
<evidence type="ECO:0000256" key="7">
    <source>
        <dbReference type="ARBA" id="ARBA00022692"/>
    </source>
</evidence>
<dbReference type="Gene3D" id="3.50.50.60">
    <property type="entry name" value="FAD/NAD(P)-binding domain"/>
    <property type="match status" value="2"/>
</dbReference>
<keyword evidence="18" id="KW-1185">Reference proteome</keyword>
<keyword evidence="9" id="KW-1133">Transmembrane helix</keyword>
<reference evidence="17 18" key="1">
    <citation type="submission" date="2016-07" db="EMBL/GenBank/DDBJ databases">
        <title>Pervasive Adenine N6-methylation of Active Genes in Fungi.</title>
        <authorList>
            <consortium name="DOE Joint Genome Institute"/>
            <person name="Mondo S.J."/>
            <person name="Dannebaum R.O."/>
            <person name="Kuo R.C."/>
            <person name="Labutti K."/>
            <person name="Haridas S."/>
            <person name="Kuo A."/>
            <person name="Salamov A."/>
            <person name="Ahrendt S.R."/>
            <person name="Lipzen A."/>
            <person name="Sullivan W."/>
            <person name="Andreopoulos W.B."/>
            <person name="Clum A."/>
            <person name="Lindquist E."/>
            <person name="Daum C."/>
            <person name="Ramamoorthy G.K."/>
            <person name="Gryganskyi A."/>
            <person name="Culley D."/>
            <person name="Magnuson J.K."/>
            <person name="James T.Y."/>
            <person name="O'Malley M.A."/>
            <person name="Stajich J.E."/>
            <person name="Spatafora J.W."/>
            <person name="Visel A."/>
            <person name="Grigoriev I.V."/>
        </authorList>
    </citation>
    <scope>NUCLEOTIDE SEQUENCE [LARGE SCALE GENOMIC DNA]</scope>
    <source>
        <strain evidence="17 18">NRRL 1336</strain>
    </source>
</reference>
<keyword evidence="7" id="KW-0812">Transmembrane</keyword>
<evidence type="ECO:0000256" key="13">
    <source>
        <dbReference type="PIRSR" id="PIRSR028937-1"/>
    </source>
</evidence>
<keyword evidence="10 12" id="KW-0560">Oxidoreductase</keyword>
<dbReference type="STRING" id="90262.A0A1X2IE14"/>
<evidence type="ECO:0000256" key="10">
    <source>
        <dbReference type="ARBA" id="ARBA00023002"/>
    </source>
</evidence>
<dbReference type="InterPro" id="IPR036188">
    <property type="entry name" value="FAD/NAD-bd_sf"/>
</dbReference>
<sequence>MLELTENQQRTLINILDTFVPQLSKVEAQALLRTYRDIHQRETFNSENLNTHLSASRQRQDEEKNEQQIRRLLQYAKFSTSNSIRSYKDDVFPFLNSLIPGHHGTLVKVIKMMGSSIGMCLLTKGKASTSFEEMTEHQRQALLLSWKSSKSTTHRFVYRLFCSTALFLTYRSNFASVLTSLGYCHPHLSHDHGLLSKKKAMASVIRYEEPLSPSLILPVTLATPDQVTDWMQNKVCFDTIIVGSGSAAGPCATQLAKAGKSVLVIEKGSYIHPIDMTQSPGYSHGYENGNYFFNNQCSTLGGGTRHSYGAYAKTPLYVLQDWKRRTNDGFDVVAFEEDLQAVYDHVGASSDSIIHTAPNRHIINGCNQLNLPVNMIPHSQLKNGGTNTNLWFHEAQAYGAKFLTETTVHQVLIRNGHAHGVECTISDGQHVSIYARTIIMAAGALHTPQVLQKSGLENKHIGQHLRVHPTVFVNGYFPENQNHCHGDGIPGLTASHHMKSPNCFGCRVEAPCIDPGLFAVTMNWHGGLHHKQSMLGYNHGCPLTVMGRDMNSTGSVISTTDGASTLVKFELSKHDQVILNDGVIRALNILVSAGARHLHTCHLEMSPFLFKTFEESSVNNHRYLKWLDGIRETGLSGADGLYSFHQMGSCRLGHSPKTSAVQLTGETWEIKNLYVADGSLMPSACGVNPIITIQTLALGVAKKVLQRLDSKTVL</sequence>
<evidence type="ECO:0000256" key="1">
    <source>
        <dbReference type="ARBA" id="ARBA00000920"/>
    </source>
</evidence>
<dbReference type="PANTHER" id="PTHR46056:SF12">
    <property type="entry name" value="LONG-CHAIN-ALCOHOL OXIDASE"/>
    <property type="match status" value="1"/>
</dbReference>
<evidence type="ECO:0000256" key="9">
    <source>
        <dbReference type="ARBA" id="ARBA00022989"/>
    </source>
</evidence>
<evidence type="ECO:0000256" key="14">
    <source>
        <dbReference type="SAM" id="MobiDB-lite"/>
    </source>
</evidence>
<dbReference type="InterPro" id="IPR007867">
    <property type="entry name" value="GMC_OxRtase_C"/>
</dbReference>
<accession>A0A1X2IE14</accession>
<gene>
    <name evidence="17" type="ORF">BCR42DRAFT_417515</name>
</gene>
<keyword evidence="6" id="KW-0285">Flavoprotein</keyword>
<evidence type="ECO:0000256" key="12">
    <source>
        <dbReference type="PIRNR" id="PIRNR028937"/>
    </source>
</evidence>
<keyword evidence="8" id="KW-0274">FAD</keyword>
<proteinExistence type="inferred from homology"/>